<feature type="compositionally biased region" description="Low complexity" evidence="13">
    <location>
        <begin position="1121"/>
        <end position="1133"/>
    </location>
</feature>
<evidence type="ECO:0000256" key="12">
    <source>
        <dbReference type="ARBA" id="ARBA00048679"/>
    </source>
</evidence>
<sequence length="1271" mass="139542">MSEFFKSAMGYFNNPTNASTNTSNNTSQPNSGGSSVNVNNTYRSSSSSLQENDFCGQIVEINGRKLRVKRVIAEGGFAFVYVAQDIQTDKEYALKRLIGADKKACQVIINEINTHKRLTGHPNIVGFVAASFIDKTTGPQQRAEYLLLTELCKGGSLIDCMGSSLDPPVVLRIFYQAVKAVAHMHSQTPPIVHRDIKIENYLLGDDKQLKLCDFGSATSEIFSPTLDWNAQQRNTLEDQLSSVTTPMYRAPEMLDTWSNYEVGTKVDVWSLGCILYVLCFQKHPFDDSAKLRIINGNYTIPTDSRFQCFHDILRGCLTVDPAQRFSISTILDRLAAISETMQWSLKGPLDLRGKPIVTTTPEHLSANPMAQPQQQRSSAGNSIFYDDPSNVPPGQQMSSQQQQQPQQSSSSSVNSTNGSLLSSLRGGAGSFLKNLKDTSSKVMQTMQQTIARSDLDISYITSRVLVMPCPSEGFESAYKTNNIEDVRLSIESRFPPQKVSVYNFGPRSCPRLAPPVRTVEAGSIYGCSQARAPNLQGLFSVAEDMYGFLTADPKSIVIIQTGDSGGCTAATLVCALLMYSDLILEPEDAVQVFAVKRHPINLRPSEFRYLYYLGDILRPTPLLPHYKNINLISLSCQPVPRMTKTRDGCRIYVEVYNNERLLLSTMQDYEKMRLYMAGPGKITLPLNVTVCGDFVVVLYHARKGMVRPQGIKICQFQLHTGFIPEQETLINFATQDLDDLPTDAECVASNFAVSLSLAVMESETPPARNPPWLLGKPSRNAFNLFSSQLEYEEMIDNFVTKPTTSKSTMPVQPTRAAAAAAEPANKEKPMTPPLIMPDITEISHESNFTQPDPAPPIDLLNLNQPSTSHHNFTDPQATAMPSTDASFDLLGAFGDDDSSGIGTAPIPDILANNSQPKSAADLDDIFGPLHSETSTTFNLDFNAFASPTPTPQTATAPPPFCGPKITTSSSASNVPFGTMPTFTTQTASKEPSPQQQTQQAKDPFADIASLASGLNINFTPQTLGGKSAGHTPVGTSPFATHFSSPTHNNNVPNSNIRMPSNTVPQPSPNHMKSPNNSTFGMQPPPTSAFGTPSPQPTGVQNPSSSNTNTRPDYSRSHFEQPKPATASAAQQSKSSDIFADILGEQGYKFTSKAHQGPRSINEMRKEDLIKDMDPKKVMIMEWTEGKKNNIRALLCSMHTVLWADAKWTKCEMSQLITPADVKKGYRKACLAVHPDKHNGTENEEIAKLIFMELNNAWTDFENDATQQNMFN</sequence>
<dbReference type="InterPro" id="IPR036869">
    <property type="entry name" value="J_dom_sf"/>
</dbReference>
<dbReference type="GO" id="GO:0045747">
    <property type="term" value="P:positive regulation of Notch signaling pathway"/>
    <property type="evidence" value="ECO:0007669"/>
    <property type="project" value="TreeGrafter"/>
</dbReference>
<feature type="region of interest" description="Disordered" evidence="13">
    <location>
        <begin position="15"/>
        <end position="48"/>
    </location>
</feature>
<dbReference type="GO" id="GO:0035612">
    <property type="term" value="F:AP-2 adaptor complex binding"/>
    <property type="evidence" value="ECO:0007669"/>
    <property type="project" value="TreeGrafter"/>
</dbReference>
<keyword evidence="9" id="KW-0067">ATP-binding</keyword>
<dbReference type="Gene3D" id="2.60.40.1110">
    <property type="match status" value="1"/>
</dbReference>
<proteinExistence type="inferred from homology"/>
<comment type="catalytic activity">
    <reaction evidence="11">
        <text>L-threonyl-[protein] + ATP = O-phospho-L-threonyl-[protein] + ADP + H(+)</text>
        <dbReference type="Rhea" id="RHEA:46608"/>
        <dbReference type="Rhea" id="RHEA-COMP:11060"/>
        <dbReference type="Rhea" id="RHEA-COMP:11605"/>
        <dbReference type="ChEBI" id="CHEBI:15378"/>
        <dbReference type="ChEBI" id="CHEBI:30013"/>
        <dbReference type="ChEBI" id="CHEBI:30616"/>
        <dbReference type="ChEBI" id="CHEBI:61977"/>
        <dbReference type="ChEBI" id="CHEBI:456216"/>
        <dbReference type="EC" id="2.7.11.1"/>
    </reaction>
</comment>
<evidence type="ECO:0000256" key="2">
    <source>
        <dbReference type="ARBA" id="ARBA00005490"/>
    </source>
</evidence>
<feature type="compositionally biased region" description="Polar residues" evidence="13">
    <location>
        <begin position="1088"/>
        <end position="1111"/>
    </location>
</feature>
<keyword evidence="4" id="KW-0723">Serine/threonine-protein kinase</keyword>
<dbReference type="SUPFAM" id="SSF49562">
    <property type="entry name" value="C2 domain (Calcium/lipid-binding domain, CaLB)"/>
    <property type="match status" value="1"/>
</dbReference>
<feature type="region of interest" description="Disordered" evidence="13">
    <location>
        <begin position="1021"/>
        <end position="1133"/>
    </location>
</feature>
<dbReference type="PROSITE" id="PS51182">
    <property type="entry name" value="C2_TENSIN"/>
    <property type="match status" value="1"/>
</dbReference>
<feature type="region of interest" description="Disordered" evidence="13">
    <location>
        <begin position="980"/>
        <end position="1002"/>
    </location>
</feature>
<dbReference type="eggNOG" id="KOG1989">
    <property type="taxonomic scope" value="Eukaryota"/>
</dbReference>
<evidence type="ECO:0000256" key="4">
    <source>
        <dbReference type="ARBA" id="ARBA00022527"/>
    </source>
</evidence>
<dbReference type="VEuPathDB" id="VectorBase:MDOMA2_007484"/>
<feature type="compositionally biased region" description="Low complexity" evidence="13">
    <location>
        <begin position="15"/>
        <end position="40"/>
    </location>
</feature>
<feature type="compositionally biased region" description="Low complexity" evidence="13">
    <location>
        <begin position="394"/>
        <end position="420"/>
    </location>
</feature>
<dbReference type="CDD" id="cd06257">
    <property type="entry name" value="DnaJ"/>
    <property type="match status" value="1"/>
</dbReference>
<dbReference type="PROSITE" id="PS00108">
    <property type="entry name" value="PROTEIN_KINASE_ST"/>
    <property type="match status" value="1"/>
</dbReference>
<dbReference type="FunFam" id="2.60.40.1110:FF:000001">
    <property type="entry name" value="cyclin-G-associated kinase isoform X2"/>
    <property type="match status" value="1"/>
</dbReference>
<organism evidence="14">
    <name type="scientific">Musca domestica</name>
    <name type="common">House fly</name>
    <dbReference type="NCBI Taxonomy" id="7370"/>
    <lineage>
        <taxon>Eukaryota</taxon>
        <taxon>Metazoa</taxon>
        <taxon>Ecdysozoa</taxon>
        <taxon>Arthropoda</taxon>
        <taxon>Hexapoda</taxon>
        <taxon>Insecta</taxon>
        <taxon>Pterygota</taxon>
        <taxon>Neoptera</taxon>
        <taxon>Endopterygota</taxon>
        <taxon>Diptera</taxon>
        <taxon>Brachycera</taxon>
        <taxon>Muscomorpha</taxon>
        <taxon>Muscoidea</taxon>
        <taxon>Muscidae</taxon>
        <taxon>Musca</taxon>
    </lineage>
</organism>
<evidence type="ECO:0000256" key="8">
    <source>
        <dbReference type="ARBA" id="ARBA00022777"/>
    </source>
</evidence>
<dbReference type="InterPro" id="IPR000719">
    <property type="entry name" value="Prot_kinase_dom"/>
</dbReference>
<dbReference type="PANTHER" id="PTHR22967">
    <property type="entry name" value="SERINE/THREONINE PROTEIN KINASE"/>
    <property type="match status" value="1"/>
</dbReference>
<feature type="compositionally biased region" description="Polar residues" evidence="13">
    <location>
        <begin position="357"/>
        <end position="381"/>
    </location>
</feature>
<accession>A0A1I8MMF9</accession>
<dbReference type="SMART" id="SM01326">
    <property type="entry name" value="PTEN_C2"/>
    <property type="match status" value="1"/>
</dbReference>
<dbReference type="InterPro" id="IPR035892">
    <property type="entry name" value="C2_domain_sf"/>
</dbReference>
<name>A0A1I8MMF9_MUSDO</name>
<keyword evidence="6" id="KW-0808">Transferase</keyword>
<evidence type="ECO:0000256" key="7">
    <source>
        <dbReference type="ARBA" id="ARBA00022741"/>
    </source>
</evidence>
<dbReference type="InterPro" id="IPR001623">
    <property type="entry name" value="DnaJ_domain"/>
</dbReference>
<dbReference type="Pfam" id="PF00069">
    <property type="entry name" value="Pkinase"/>
    <property type="match status" value="1"/>
</dbReference>
<evidence type="ECO:0000256" key="9">
    <source>
        <dbReference type="ARBA" id="ARBA00022840"/>
    </source>
</evidence>
<feature type="region of interest" description="Disordered" evidence="13">
    <location>
        <begin position="354"/>
        <end position="420"/>
    </location>
</feature>
<keyword evidence="5" id="KW-0597">Phosphoprotein</keyword>
<evidence type="ECO:0000256" key="13">
    <source>
        <dbReference type="SAM" id="MobiDB-lite"/>
    </source>
</evidence>
<comment type="similarity">
    <text evidence="2">Belongs to the protein kinase superfamily. AGC Ser/Thr protein kinase family. PKC subfamily.</text>
</comment>
<dbReference type="SUPFAM" id="SSF56112">
    <property type="entry name" value="Protein kinase-like (PK-like)"/>
    <property type="match status" value="1"/>
</dbReference>
<dbReference type="AlphaFoldDB" id="A0A1I8MMF9"/>
<evidence type="ECO:0000256" key="3">
    <source>
        <dbReference type="ARBA" id="ARBA00012513"/>
    </source>
</evidence>
<reference evidence="14" key="1">
    <citation type="submission" date="2020-05" db="UniProtKB">
        <authorList>
            <consortium name="EnsemblMetazoa"/>
        </authorList>
    </citation>
    <scope>IDENTIFICATION</scope>
    <source>
        <strain evidence="14">Aabys</strain>
    </source>
</reference>
<evidence type="ECO:0000256" key="10">
    <source>
        <dbReference type="ARBA" id="ARBA00023329"/>
    </source>
</evidence>
<feature type="compositionally biased region" description="Polar residues" evidence="13">
    <location>
        <begin position="980"/>
        <end position="1000"/>
    </location>
</feature>
<keyword evidence="10" id="KW-0968">Cytoplasmic vesicle</keyword>
<evidence type="ECO:0000313" key="14">
    <source>
        <dbReference type="EnsemblMetazoa" id="MDOA006496-PB"/>
    </source>
</evidence>
<dbReference type="FunFam" id="1.10.287.110:FF:000002">
    <property type="entry name" value="putative tyrosine-protein phosphatase auxilin isoform X2"/>
    <property type="match status" value="1"/>
</dbReference>
<dbReference type="InterPro" id="IPR008271">
    <property type="entry name" value="Ser/Thr_kinase_AS"/>
</dbReference>
<dbReference type="SUPFAM" id="SSF46565">
    <property type="entry name" value="Chaperone J-domain"/>
    <property type="match status" value="1"/>
</dbReference>
<dbReference type="GO" id="GO:0005524">
    <property type="term" value="F:ATP binding"/>
    <property type="evidence" value="ECO:0007669"/>
    <property type="project" value="UniProtKB-KW"/>
</dbReference>
<dbReference type="GO" id="GO:0030136">
    <property type="term" value="C:clathrin-coated vesicle"/>
    <property type="evidence" value="ECO:0007669"/>
    <property type="project" value="UniProtKB-SubCell"/>
</dbReference>
<keyword evidence="8" id="KW-0418">Kinase</keyword>
<evidence type="ECO:0000256" key="1">
    <source>
        <dbReference type="ARBA" id="ARBA00004132"/>
    </source>
</evidence>
<dbReference type="STRING" id="7370.A0A1I8MMF9"/>
<evidence type="ECO:0000256" key="11">
    <source>
        <dbReference type="ARBA" id="ARBA00047899"/>
    </source>
</evidence>
<dbReference type="GO" id="GO:0004674">
    <property type="term" value="F:protein serine/threonine kinase activity"/>
    <property type="evidence" value="ECO:0007669"/>
    <property type="project" value="UniProtKB-KW"/>
</dbReference>
<protein>
    <recommendedName>
        <fullName evidence="3">non-specific serine/threonine protein kinase</fullName>
        <ecNumber evidence="3">2.7.11.1</ecNumber>
    </recommendedName>
</protein>
<feature type="compositionally biased region" description="Polar residues" evidence="13">
    <location>
        <begin position="1033"/>
        <end position="1080"/>
    </location>
</feature>
<dbReference type="GO" id="GO:2000369">
    <property type="term" value="P:regulation of clathrin-dependent endocytosis"/>
    <property type="evidence" value="ECO:0007669"/>
    <property type="project" value="TreeGrafter"/>
</dbReference>
<dbReference type="Gene3D" id="3.90.190.10">
    <property type="entry name" value="Protein tyrosine phosphatase superfamily"/>
    <property type="match status" value="1"/>
</dbReference>
<dbReference type="PROSITE" id="PS50011">
    <property type="entry name" value="PROTEIN_KINASE_DOM"/>
    <property type="match status" value="1"/>
</dbReference>
<dbReference type="FunFam" id="3.90.190.10:FF:000099">
    <property type="entry name" value="Blast:Cyclin-G-associated kinase"/>
    <property type="match status" value="1"/>
</dbReference>
<evidence type="ECO:0000256" key="5">
    <source>
        <dbReference type="ARBA" id="ARBA00022553"/>
    </source>
</evidence>
<dbReference type="Pfam" id="PF10409">
    <property type="entry name" value="PTEN_C2"/>
    <property type="match status" value="1"/>
</dbReference>
<dbReference type="Gene3D" id="1.10.510.10">
    <property type="entry name" value="Transferase(Phosphotransferase) domain 1"/>
    <property type="match status" value="1"/>
</dbReference>
<dbReference type="VEuPathDB" id="VectorBase:MDOA006496"/>
<dbReference type="EnsemblMetazoa" id="MDOA006496-RB">
    <property type="protein sequence ID" value="MDOA006496-PB"/>
    <property type="gene ID" value="MDOA006496"/>
</dbReference>
<comment type="catalytic activity">
    <reaction evidence="12">
        <text>L-seryl-[protein] + ATP = O-phospho-L-seryl-[protein] + ADP + H(+)</text>
        <dbReference type="Rhea" id="RHEA:17989"/>
        <dbReference type="Rhea" id="RHEA-COMP:9863"/>
        <dbReference type="Rhea" id="RHEA-COMP:11604"/>
        <dbReference type="ChEBI" id="CHEBI:15378"/>
        <dbReference type="ChEBI" id="CHEBI:29999"/>
        <dbReference type="ChEBI" id="CHEBI:30616"/>
        <dbReference type="ChEBI" id="CHEBI:83421"/>
        <dbReference type="ChEBI" id="CHEBI:456216"/>
        <dbReference type="EC" id="2.7.11.1"/>
    </reaction>
</comment>
<dbReference type="eggNOG" id="KOG0431">
    <property type="taxonomic scope" value="Eukaryota"/>
</dbReference>
<dbReference type="eggNOG" id="KOG2283">
    <property type="taxonomic scope" value="Eukaryota"/>
</dbReference>
<dbReference type="InterPro" id="IPR011009">
    <property type="entry name" value="Kinase-like_dom_sf"/>
</dbReference>
<dbReference type="PANTHER" id="PTHR22967:SF57">
    <property type="entry name" value="AUXILIN, ISOFORM A-RELATED"/>
    <property type="match status" value="1"/>
</dbReference>
<dbReference type="EC" id="2.7.11.1" evidence="3"/>
<dbReference type="SUPFAM" id="SSF52799">
    <property type="entry name" value="(Phosphotyrosine protein) phosphatases II"/>
    <property type="match status" value="1"/>
</dbReference>
<dbReference type="PROSITE" id="PS50076">
    <property type="entry name" value="DNAJ_2"/>
    <property type="match status" value="1"/>
</dbReference>
<dbReference type="Gene3D" id="1.10.287.110">
    <property type="entry name" value="DnaJ domain"/>
    <property type="match status" value="1"/>
</dbReference>
<dbReference type="InterPro" id="IPR014020">
    <property type="entry name" value="Tensin_C2-dom"/>
</dbReference>
<dbReference type="InterPro" id="IPR029021">
    <property type="entry name" value="Prot-tyrosine_phosphatase-like"/>
</dbReference>
<dbReference type="SMART" id="SM00220">
    <property type="entry name" value="S_TKc"/>
    <property type="match status" value="1"/>
</dbReference>
<keyword evidence="7" id="KW-0547">Nucleotide-binding</keyword>
<evidence type="ECO:0000256" key="6">
    <source>
        <dbReference type="ARBA" id="ARBA00022679"/>
    </source>
</evidence>
<comment type="subcellular location">
    <subcellularLocation>
        <location evidence="1">Cytoplasmic vesicle</location>
        <location evidence="1">Clathrin-coated vesicle</location>
    </subcellularLocation>
</comment>